<name>A0A1M5XX56_9BRAD</name>
<evidence type="ECO:0000313" key="1">
    <source>
        <dbReference type="EMBL" id="SHI04326.1"/>
    </source>
</evidence>
<sequence>MDEAPCASADCPGKMALWPDEVKPGTYWTCKECGAVSEISLRVGVKGTG</sequence>
<dbReference type="AlphaFoldDB" id="A0A1M5XX56"/>
<evidence type="ECO:0000313" key="2">
    <source>
        <dbReference type="Proteomes" id="UP000189796"/>
    </source>
</evidence>
<proteinExistence type="predicted"/>
<dbReference type="EMBL" id="LT670817">
    <property type="protein sequence ID" value="SHI04326.1"/>
    <property type="molecule type" value="Genomic_DNA"/>
</dbReference>
<organism evidence="1 2">
    <name type="scientific">Bradyrhizobium erythrophlei</name>
    <dbReference type="NCBI Taxonomy" id="1437360"/>
    <lineage>
        <taxon>Bacteria</taxon>
        <taxon>Pseudomonadati</taxon>
        <taxon>Pseudomonadota</taxon>
        <taxon>Alphaproteobacteria</taxon>
        <taxon>Hyphomicrobiales</taxon>
        <taxon>Nitrobacteraceae</taxon>
        <taxon>Bradyrhizobium</taxon>
    </lineage>
</organism>
<gene>
    <name evidence="1" type="ORF">SAMN05443248_7695</name>
</gene>
<protein>
    <submittedName>
        <fullName evidence="1">Uncharacterized protein</fullName>
    </submittedName>
</protein>
<accession>A0A1M5XX56</accession>
<dbReference type="Proteomes" id="UP000189796">
    <property type="component" value="Chromosome I"/>
</dbReference>
<reference evidence="1 2" key="1">
    <citation type="submission" date="2016-11" db="EMBL/GenBank/DDBJ databases">
        <authorList>
            <person name="Jaros S."/>
            <person name="Januszkiewicz K."/>
            <person name="Wedrychowicz H."/>
        </authorList>
    </citation>
    <scope>NUCLEOTIDE SEQUENCE [LARGE SCALE GENOMIC DNA]</scope>
    <source>
        <strain evidence="1 2">GAS138</strain>
    </source>
</reference>